<organism evidence="2 3">
    <name type="scientific">Ceratodon purpureus</name>
    <name type="common">Fire moss</name>
    <name type="synonym">Dicranum purpureum</name>
    <dbReference type="NCBI Taxonomy" id="3225"/>
    <lineage>
        <taxon>Eukaryota</taxon>
        <taxon>Viridiplantae</taxon>
        <taxon>Streptophyta</taxon>
        <taxon>Embryophyta</taxon>
        <taxon>Bryophyta</taxon>
        <taxon>Bryophytina</taxon>
        <taxon>Bryopsida</taxon>
        <taxon>Dicranidae</taxon>
        <taxon>Pseudoditrichales</taxon>
        <taxon>Ditrichaceae</taxon>
        <taxon>Ceratodon</taxon>
    </lineage>
</organism>
<name>A0A8T0HMH6_CERPU</name>
<dbReference type="EMBL" id="CM026426">
    <property type="protein sequence ID" value="KAG0571995.1"/>
    <property type="molecule type" value="Genomic_DNA"/>
</dbReference>
<comment type="caution">
    <text evidence="2">The sequence shown here is derived from an EMBL/GenBank/DDBJ whole genome shotgun (WGS) entry which is preliminary data.</text>
</comment>
<protein>
    <submittedName>
        <fullName evidence="2">Uncharacterized protein</fullName>
    </submittedName>
</protein>
<proteinExistence type="predicted"/>
<feature type="compositionally biased region" description="Polar residues" evidence="1">
    <location>
        <begin position="156"/>
        <end position="170"/>
    </location>
</feature>
<reference evidence="2" key="1">
    <citation type="submission" date="2020-06" db="EMBL/GenBank/DDBJ databases">
        <title>WGS assembly of Ceratodon purpureus strain R40.</title>
        <authorList>
            <person name="Carey S.B."/>
            <person name="Jenkins J."/>
            <person name="Shu S."/>
            <person name="Lovell J.T."/>
            <person name="Sreedasyam A."/>
            <person name="Maumus F."/>
            <person name="Tiley G.P."/>
            <person name="Fernandez-Pozo N."/>
            <person name="Barry K."/>
            <person name="Chen C."/>
            <person name="Wang M."/>
            <person name="Lipzen A."/>
            <person name="Daum C."/>
            <person name="Saski C.A."/>
            <person name="Payton A.C."/>
            <person name="Mcbreen J.C."/>
            <person name="Conrad R.E."/>
            <person name="Kollar L.M."/>
            <person name="Olsson S."/>
            <person name="Huttunen S."/>
            <person name="Landis J.B."/>
            <person name="Wickett N.J."/>
            <person name="Johnson M.G."/>
            <person name="Rensing S.A."/>
            <person name="Grimwood J."/>
            <person name="Schmutz J."/>
            <person name="Mcdaniel S.F."/>
        </authorList>
    </citation>
    <scope>NUCLEOTIDE SEQUENCE</scope>
    <source>
        <strain evidence="2">R40</strain>
    </source>
</reference>
<accession>A0A8T0HMH6</accession>
<dbReference type="Proteomes" id="UP000822688">
    <property type="component" value="Chromosome V"/>
</dbReference>
<dbReference type="AlphaFoldDB" id="A0A8T0HMH6"/>
<dbReference type="PANTHER" id="PTHR34356:SF1">
    <property type="entry name" value="ANTIGENIC HEAT-STABLE PROTEIN"/>
    <property type="match status" value="1"/>
</dbReference>
<feature type="compositionally biased region" description="Polar residues" evidence="1">
    <location>
        <begin position="128"/>
        <end position="142"/>
    </location>
</feature>
<dbReference type="PANTHER" id="PTHR34356">
    <property type="entry name" value="ANTIGENIC HEAT-STABLE PROTEIN"/>
    <property type="match status" value="1"/>
</dbReference>
<feature type="region of interest" description="Disordered" evidence="1">
    <location>
        <begin position="122"/>
        <end position="236"/>
    </location>
</feature>
<evidence type="ECO:0000313" key="3">
    <source>
        <dbReference type="Proteomes" id="UP000822688"/>
    </source>
</evidence>
<feature type="compositionally biased region" description="Polar residues" evidence="1">
    <location>
        <begin position="180"/>
        <end position="198"/>
    </location>
</feature>
<gene>
    <name evidence="2" type="ORF">KC19_VG060100</name>
</gene>
<sequence length="236" mass="25665">MLQETGDAGSAAMGSPVSPEQVLKTLMNDGHFDSLRIKILNQLKQSEEIKNYTSTLVASSKVLNTPGAENKSRKELFEALRKELEEPVLEKASVAAWGIILDKEGVGQEIVEKVDAVYARLSGHDSSDSSPQFNPVATQGQDRSGLDARQMPDLSMPSTSANGALNQRMPQGQVYPPQVYASQRTPTDRGNTPWNDVSGTPGRRMGSTPRTDMSGPPPSARRAPQPEYYHAPDPYL</sequence>
<evidence type="ECO:0000256" key="1">
    <source>
        <dbReference type="SAM" id="MobiDB-lite"/>
    </source>
</evidence>
<evidence type="ECO:0000313" key="2">
    <source>
        <dbReference type="EMBL" id="KAG0571995.1"/>
    </source>
</evidence>
<keyword evidence="3" id="KW-1185">Reference proteome</keyword>